<feature type="transmembrane region" description="Helical" evidence="20">
    <location>
        <begin position="901"/>
        <end position="920"/>
    </location>
</feature>
<evidence type="ECO:0000256" key="16">
    <source>
        <dbReference type="ARBA" id="ARBA00023136"/>
    </source>
</evidence>
<dbReference type="EMBL" id="SDOV01000007">
    <property type="protein sequence ID" value="KAH7638393.1"/>
    <property type="molecule type" value="Genomic_DNA"/>
</dbReference>
<feature type="compositionally biased region" description="Polar residues" evidence="19">
    <location>
        <begin position="124"/>
        <end position="141"/>
    </location>
</feature>
<feature type="transmembrane region" description="Helical" evidence="20">
    <location>
        <begin position="1160"/>
        <end position="1184"/>
    </location>
</feature>
<feature type="region of interest" description="Disordered" evidence="19">
    <location>
        <begin position="958"/>
        <end position="977"/>
    </location>
</feature>
<dbReference type="GO" id="GO:0008273">
    <property type="term" value="F:calcium, potassium:sodium antiporter activity"/>
    <property type="evidence" value="ECO:0007669"/>
    <property type="project" value="TreeGrafter"/>
</dbReference>
<reference evidence="23" key="2">
    <citation type="journal article" date="2021" name="World Allergy Organ. J.">
        <title>Chromosome-level assembly of Dermatophagoides farinae genome and transcriptome reveals two novel allergens Der f 37 and Der f 39.</title>
        <authorList>
            <person name="Chen J."/>
            <person name="Cai Z."/>
            <person name="Fan D."/>
            <person name="Hu J."/>
            <person name="Hou Y."/>
            <person name="He Y."/>
            <person name="Zhang Z."/>
            <person name="Zhao Z."/>
            <person name="Gao P."/>
            <person name="Hu W."/>
            <person name="Sun J."/>
            <person name="Li J."/>
            <person name="Ji K."/>
        </authorList>
    </citation>
    <scope>NUCLEOTIDE SEQUENCE</scope>
    <source>
        <strain evidence="23">JKM2019</strain>
    </source>
</reference>
<dbReference type="InterPro" id="IPR044880">
    <property type="entry name" value="NCX_ion-bd_dom_sf"/>
</dbReference>
<gene>
    <name evidence="23" type="ORF">HUG17_2426</name>
</gene>
<dbReference type="Gene3D" id="1.20.1420.30">
    <property type="entry name" value="NCX, central ion-binding region"/>
    <property type="match status" value="2"/>
</dbReference>
<feature type="transmembrane region" description="Helical" evidence="20">
    <location>
        <begin position="1094"/>
        <end position="1111"/>
    </location>
</feature>
<dbReference type="SUPFAM" id="SSF54236">
    <property type="entry name" value="Ubiquitin-like"/>
    <property type="match status" value="1"/>
</dbReference>
<evidence type="ECO:0000256" key="7">
    <source>
        <dbReference type="ARBA" id="ARBA00022687"/>
    </source>
</evidence>
<dbReference type="PROSITE" id="PS50841">
    <property type="entry name" value="DIX"/>
    <property type="match status" value="1"/>
</dbReference>
<feature type="compositionally biased region" description="Polar residues" evidence="19">
    <location>
        <begin position="318"/>
        <end position="331"/>
    </location>
</feature>
<evidence type="ECO:0000259" key="22">
    <source>
        <dbReference type="PROSITE" id="PS50841"/>
    </source>
</evidence>
<dbReference type="FunFam" id="1.20.1420.30:FF:000009">
    <property type="entry name" value="sodium/potassium/calcium exchanger 5 isoform X2"/>
    <property type="match status" value="1"/>
</dbReference>
<sequence length="1185" mass="132481">MSLAAASSPTSSPSPSSSSIQQQQSAATASIILSPGYYRRQEREQQQHHTNLNTRQHISVLANACLGQPQPVSSTLVPSSIPHQWLNCTSVTRNSVESPPIEKMTNQSHKCVQQQRDQIDDNHQTPPIETSTPSSIATDETPQIDRWSRDFRSLIDDRDGVNLFRQYTVETGLDHLLNFYFACIGLKSTEIDVSTKNRSIVVIFKRFILNPKILELSKECQQHLMNVYKIQLNSSKSSSSLDTNRQNQQQLQFLDENTFNEAFNEIESRLSGAIYQNFLKSRIFLDYINKFDWTNNVQQPIAGIASCNKTDLNHQQSLQAKENHLSPQLSESLDDPEQEFVSESNNYVKRFDMPVIDETSEDGDSTVIEVVPKFSQQQQHSRIPQPQLRSLSSNKPNQPAASRERLHLQFYALENPPHPYHVNRHAQYSSVQYNSKKDSEIESISSSDSSFVCSRDRKSLLRNMSSSLSNKTLTQRFQRPPPQQLKNQLLPLENPDEFARRLIEKLNKVRSEQETDIKLSQALISFERAHSPSLPGSQHGGGSVQQREAGVGKNSTNNNQTSSKSNHRESGLGLALKNIDFSTLKNESGQAILDKHFAQVFETPNADSPSTSNQSSSAPYPHHTNPQQIIHPPPPLSPTPHFIAQFNSLSVNNSVTIPAYVKFSNEEVPHKLTLIGPHITLLSFKQQIPTKRGIQEFFFKRQSSESEKLDCGSDSLWINIKDDHQTLPQLDGKIHARNIVGNITIQKIYSSNSYPPDFMSDHIRENGGIIAHFFLLIYICLSLGIVCDYYFLSSLGVISDELKLPADVAGATFMAIGTSAPELFTSVIGVFISKDDIGTGTILGSAVFNIIFIPAVCSFASYFFSNQQANVSQFAIIRDSIFYLITVTTLLLVLKDNLVDWIESLAMFCLFCIYLIIMYYNTKLGDIAAAGSGGKVSPTAIILSEKTPLLTVPLEFDGNNELPRPRTSSSSSRRLSSMTEDGVIEEENWVESNLFMKIIMYPVQFIFRWTIPKPMGYWFIATFIISIFWIILLTYLSVWMVTIIGNTFKIPETVSGLTLLAAGTSIPELISSVLVVKRAGLVDMALCNSIGSNIFDILICLGLPWFIKSIINMIDFNTLNTAITSVPIRSEGLPLTTFSLLIAIIALITSLSMFEWKLSLGVGITCTAIYVVFITIASFVEIVFA</sequence>
<comment type="similarity">
    <text evidence="2">Belongs to the Ca(2+):cation antiporter (CaCA) (TC 2.A.19) family. SLC24A subfamily.</text>
</comment>
<evidence type="ECO:0000259" key="21">
    <source>
        <dbReference type="PROSITE" id="PS50132"/>
    </source>
</evidence>
<evidence type="ECO:0000256" key="6">
    <source>
        <dbReference type="ARBA" id="ARBA00022568"/>
    </source>
</evidence>
<keyword evidence="7 18" id="KW-0879">Wnt signaling pathway</keyword>
<proteinExistence type="inferred from homology"/>
<evidence type="ECO:0000256" key="19">
    <source>
        <dbReference type="SAM" id="MobiDB-lite"/>
    </source>
</evidence>
<dbReference type="InterPro" id="IPR004837">
    <property type="entry name" value="NaCa_Exmemb"/>
</dbReference>
<feature type="domain" description="DIX" evidence="22">
    <location>
        <begin position="654"/>
        <end position="742"/>
    </location>
</feature>
<evidence type="ECO:0000256" key="18">
    <source>
        <dbReference type="PROSITE-ProRule" id="PRU00069"/>
    </source>
</evidence>
<feature type="compositionally biased region" description="Low complexity" evidence="19">
    <location>
        <begin position="965"/>
        <end position="977"/>
    </location>
</feature>
<feature type="compositionally biased region" description="Low complexity" evidence="19">
    <location>
        <begin position="608"/>
        <end position="630"/>
    </location>
</feature>
<feature type="transmembrane region" description="Helical" evidence="20">
    <location>
        <begin position="1017"/>
        <end position="1042"/>
    </location>
</feature>
<evidence type="ECO:0000256" key="10">
    <source>
        <dbReference type="ARBA" id="ARBA00022837"/>
    </source>
</evidence>
<dbReference type="NCBIfam" id="TIGR00367">
    <property type="entry name" value="calcium/sodium antiporter"/>
    <property type="match status" value="1"/>
</dbReference>
<dbReference type="PROSITE" id="PS50132">
    <property type="entry name" value="RGS"/>
    <property type="match status" value="1"/>
</dbReference>
<dbReference type="InterPro" id="IPR004481">
    <property type="entry name" value="K/Na/Ca-exchanger"/>
</dbReference>
<dbReference type="GO" id="GO:0016055">
    <property type="term" value="P:Wnt signaling pathway"/>
    <property type="evidence" value="ECO:0007669"/>
    <property type="project" value="UniProtKB-KW"/>
</dbReference>
<evidence type="ECO:0000256" key="11">
    <source>
        <dbReference type="ARBA" id="ARBA00022847"/>
    </source>
</evidence>
<dbReference type="Gene3D" id="1.10.167.10">
    <property type="entry name" value="Regulator of G-protein Signalling 4, domain 2"/>
    <property type="match status" value="1"/>
</dbReference>
<reference evidence="23" key="1">
    <citation type="submission" date="2020-06" db="EMBL/GenBank/DDBJ databases">
        <authorList>
            <person name="Ji K."/>
            <person name="Li J."/>
        </authorList>
    </citation>
    <scope>NUCLEOTIDE SEQUENCE</scope>
    <source>
        <strain evidence="23">JKM2019</strain>
        <tissue evidence="23">Whole body</tissue>
    </source>
</reference>
<feature type="region of interest" description="Disordered" evidence="19">
    <location>
        <begin position="465"/>
        <end position="488"/>
    </location>
</feature>
<feature type="region of interest" description="Disordered" evidence="19">
    <location>
        <begin position="603"/>
        <end position="639"/>
    </location>
</feature>
<evidence type="ECO:0000256" key="12">
    <source>
        <dbReference type="ARBA" id="ARBA00022958"/>
    </source>
</evidence>
<evidence type="ECO:0000313" key="23">
    <source>
        <dbReference type="EMBL" id="KAH7638393.1"/>
    </source>
</evidence>
<feature type="transmembrane region" description="Helical" evidence="20">
    <location>
        <begin position="769"/>
        <end position="792"/>
    </location>
</feature>
<keyword evidence="10" id="KW-0106">Calcium</keyword>
<keyword evidence="4" id="KW-0050">Antiport</keyword>
<evidence type="ECO:0000256" key="1">
    <source>
        <dbReference type="ARBA" id="ARBA00004141"/>
    </source>
</evidence>
<evidence type="ECO:0000256" key="17">
    <source>
        <dbReference type="ARBA" id="ARBA00023201"/>
    </source>
</evidence>
<dbReference type="InterPro" id="IPR024066">
    <property type="entry name" value="RGS_subdom1/3"/>
</dbReference>
<feature type="compositionally biased region" description="Low complexity" evidence="19">
    <location>
        <begin position="553"/>
        <end position="564"/>
    </location>
</feature>
<feature type="transmembrane region" description="Helical" evidence="20">
    <location>
        <begin position="804"/>
        <end position="830"/>
    </location>
</feature>
<dbReference type="AlphaFoldDB" id="A0A9D4SE62"/>
<feature type="transmembrane region" description="Helical" evidence="20">
    <location>
        <begin position="1132"/>
        <end position="1154"/>
    </location>
</feature>
<feature type="region of interest" description="Disordered" evidence="19">
    <location>
        <begin position="118"/>
        <end position="141"/>
    </location>
</feature>
<comment type="caution">
    <text evidence="23">The sequence shown here is derived from an EMBL/GenBank/DDBJ whole genome shotgun (WGS) entry which is preliminary data.</text>
</comment>
<dbReference type="PANTHER" id="PTHR10846:SF73">
    <property type="entry name" value="SODIUM_CALCIUM EXCHANGER MEMBRANE REGION DOMAIN-CONTAINING PROTEIN"/>
    <property type="match status" value="1"/>
</dbReference>
<feature type="region of interest" description="Disordered" evidence="19">
    <location>
        <begin position="1"/>
        <end position="26"/>
    </location>
</feature>
<dbReference type="Pfam" id="PF00778">
    <property type="entry name" value="DIX"/>
    <property type="match status" value="1"/>
</dbReference>
<keyword evidence="9" id="KW-0732">Signal</keyword>
<keyword evidence="16 20" id="KW-0472">Membrane</keyword>
<feature type="transmembrane region" description="Helical" evidence="20">
    <location>
        <begin position="1054"/>
        <end position="1074"/>
    </location>
</feature>
<feature type="compositionally biased region" description="Low complexity" evidence="19">
    <location>
        <begin position="375"/>
        <end position="387"/>
    </location>
</feature>
<evidence type="ECO:0000256" key="20">
    <source>
        <dbReference type="SAM" id="Phobius"/>
    </source>
</evidence>
<evidence type="ECO:0000256" key="5">
    <source>
        <dbReference type="ARBA" id="ARBA00022538"/>
    </source>
</evidence>
<evidence type="ECO:0000256" key="3">
    <source>
        <dbReference type="ARBA" id="ARBA00022448"/>
    </source>
</evidence>
<keyword evidence="12" id="KW-0630">Potassium</keyword>
<keyword evidence="8 20" id="KW-0812">Transmembrane</keyword>
<evidence type="ECO:0000256" key="2">
    <source>
        <dbReference type="ARBA" id="ARBA00005364"/>
    </source>
</evidence>
<name>A0A9D4SE62_DERFA</name>
<dbReference type="GO" id="GO:0005886">
    <property type="term" value="C:plasma membrane"/>
    <property type="evidence" value="ECO:0007669"/>
    <property type="project" value="TreeGrafter"/>
</dbReference>
<dbReference type="GO" id="GO:0005262">
    <property type="term" value="F:calcium channel activity"/>
    <property type="evidence" value="ECO:0007669"/>
    <property type="project" value="TreeGrafter"/>
</dbReference>
<evidence type="ECO:0000256" key="8">
    <source>
        <dbReference type="ARBA" id="ARBA00022692"/>
    </source>
</evidence>
<dbReference type="SMART" id="SM00315">
    <property type="entry name" value="RGS"/>
    <property type="match status" value="1"/>
</dbReference>
<protein>
    <submittedName>
        <fullName evidence="23">Axin-1-like protein</fullName>
    </submittedName>
</protein>
<dbReference type="SUPFAM" id="SSF48097">
    <property type="entry name" value="Regulator of G-protein signaling, RGS"/>
    <property type="match status" value="1"/>
</dbReference>
<dbReference type="InterPro" id="IPR001158">
    <property type="entry name" value="DIX"/>
</dbReference>
<comment type="subcellular location">
    <subcellularLocation>
        <location evidence="1">Membrane</location>
        <topology evidence="1">Multi-pass membrane protein</topology>
    </subcellularLocation>
</comment>
<dbReference type="GO" id="GO:0006874">
    <property type="term" value="P:intracellular calcium ion homeostasis"/>
    <property type="evidence" value="ECO:0007669"/>
    <property type="project" value="TreeGrafter"/>
</dbReference>
<organism evidence="23">
    <name type="scientific">Dermatophagoides farinae</name>
    <name type="common">American house dust mite</name>
    <dbReference type="NCBI Taxonomy" id="6954"/>
    <lineage>
        <taxon>Eukaryota</taxon>
        <taxon>Metazoa</taxon>
        <taxon>Ecdysozoa</taxon>
        <taxon>Arthropoda</taxon>
        <taxon>Chelicerata</taxon>
        <taxon>Arachnida</taxon>
        <taxon>Acari</taxon>
        <taxon>Acariformes</taxon>
        <taxon>Sarcoptiformes</taxon>
        <taxon>Astigmata</taxon>
        <taxon>Psoroptidia</taxon>
        <taxon>Analgoidea</taxon>
        <taxon>Pyroglyphidae</taxon>
        <taxon>Dermatophagoidinae</taxon>
        <taxon>Dermatophagoides</taxon>
    </lineage>
</organism>
<accession>A0A9D4SE62</accession>
<feature type="compositionally biased region" description="Polar residues" evidence="19">
    <location>
        <begin position="388"/>
        <end position="400"/>
    </location>
</feature>
<dbReference type="InterPro" id="IPR016137">
    <property type="entry name" value="RGS"/>
</dbReference>
<evidence type="ECO:0000256" key="9">
    <source>
        <dbReference type="ARBA" id="ARBA00022729"/>
    </source>
</evidence>
<keyword evidence="5" id="KW-0633">Potassium transport</keyword>
<keyword evidence="15" id="KW-0406">Ion transport</keyword>
<keyword evidence="6" id="KW-0109">Calcium transport</keyword>
<dbReference type="Gene3D" id="2.40.240.130">
    <property type="match status" value="1"/>
</dbReference>
<dbReference type="Pfam" id="PF00615">
    <property type="entry name" value="RGS"/>
    <property type="match status" value="1"/>
</dbReference>
<dbReference type="Proteomes" id="UP000828236">
    <property type="component" value="Unassembled WGS sequence"/>
</dbReference>
<feature type="domain" description="RGS" evidence="21">
    <location>
        <begin position="150"/>
        <end position="288"/>
    </location>
</feature>
<feature type="region of interest" description="Disordered" evidence="19">
    <location>
        <begin position="318"/>
        <end position="340"/>
    </location>
</feature>
<dbReference type="Pfam" id="PF01699">
    <property type="entry name" value="Na_Ca_ex"/>
    <property type="match status" value="2"/>
</dbReference>
<feature type="region of interest" description="Disordered" evidence="19">
    <location>
        <begin position="530"/>
        <end position="571"/>
    </location>
</feature>
<evidence type="ECO:0000256" key="4">
    <source>
        <dbReference type="ARBA" id="ARBA00022449"/>
    </source>
</evidence>
<dbReference type="GO" id="GO:0015293">
    <property type="term" value="F:symporter activity"/>
    <property type="evidence" value="ECO:0007669"/>
    <property type="project" value="UniProtKB-KW"/>
</dbReference>
<dbReference type="InterPro" id="IPR029071">
    <property type="entry name" value="Ubiquitin-like_domsf"/>
</dbReference>
<feature type="transmembrane region" description="Helical" evidence="20">
    <location>
        <begin position="876"/>
        <end position="895"/>
    </location>
</feature>
<dbReference type="PANTHER" id="PTHR10846">
    <property type="entry name" value="SODIUM/POTASSIUM/CALCIUM EXCHANGER"/>
    <property type="match status" value="1"/>
</dbReference>
<keyword evidence="14" id="KW-0915">Sodium</keyword>
<dbReference type="InterPro" id="IPR036305">
    <property type="entry name" value="RGS_sf"/>
</dbReference>
<evidence type="ECO:0000256" key="13">
    <source>
        <dbReference type="ARBA" id="ARBA00022989"/>
    </source>
</evidence>
<dbReference type="Gene3D" id="1.10.196.10">
    <property type="match status" value="1"/>
</dbReference>
<dbReference type="InterPro" id="IPR038207">
    <property type="entry name" value="DIX_dom_sf"/>
</dbReference>
<keyword evidence="13 20" id="KW-1133">Transmembrane helix</keyword>
<feature type="region of interest" description="Disordered" evidence="19">
    <location>
        <begin position="373"/>
        <end position="401"/>
    </location>
</feature>
<feature type="transmembrane region" description="Helical" evidence="20">
    <location>
        <begin position="842"/>
        <end position="864"/>
    </location>
</feature>
<evidence type="ECO:0000256" key="14">
    <source>
        <dbReference type="ARBA" id="ARBA00023053"/>
    </source>
</evidence>
<dbReference type="InterPro" id="IPR044926">
    <property type="entry name" value="RGS_subdomain_2"/>
</dbReference>
<keyword evidence="3" id="KW-0813">Transport</keyword>
<evidence type="ECO:0000256" key="15">
    <source>
        <dbReference type="ARBA" id="ARBA00023065"/>
    </source>
</evidence>
<keyword evidence="17" id="KW-0739">Sodium transport</keyword>
<keyword evidence="11" id="KW-0769">Symport</keyword>